<feature type="domain" description="VOC" evidence="1">
    <location>
        <begin position="4"/>
        <end position="133"/>
    </location>
</feature>
<proteinExistence type="predicted"/>
<dbReference type="EMBL" id="QKUF01000003">
    <property type="protein sequence ID" value="PZW32880.1"/>
    <property type="molecule type" value="Genomic_DNA"/>
</dbReference>
<evidence type="ECO:0000313" key="3">
    <source>
        <dbReference type="Proteomes" id="UP000248806"/>
    </source>
</evidence>
<keyword evidence="3" id="KW-1185">Reference proteome</keyword>
<feature type="domain" description="VOC" evidence="1">
    <location>
        <begin position="166"/>
        <end position="306"/>
    </location>
</feature>
<dbReference type="RefSeq" id="WP_170142423.1">
    <property type="nucleotide sequence ID" value="NZ_BIFX01000001.1"/>
</dbReference>
<dbReference type="PANTHER" id="PTHR40265">
    <property type="entry name" value="BLL2707 PROTEIN"/>
    <property type="match status" value="1"/>
</dbReference>
<dbReference type="Gene3D" id="3.10.180.10">
    <property type="entry name" value="2,3-Dihydroxybiphenyl 1,2-Dioxygenase, domain 1"/>
    <property type="match status" value="2"/>
</dbReference>
<dbReference type="PROSITE" id="PS51819">
    <property type="entry name" value="VOC"/>
    <property type="match status" value="2"/>
</dbReference>
<sequence>MLTGLDHIIIGVDDLERATSIFNDSLGLAVSGGGEHPTGGTANRIIVIGDTYLELITVRKPEEAQQSMLERMAKGNGYFNYVIASNRIHSDSEAIQQRGISVIGPYAGELKSSDGKYRGWMRTDIERSDLVQRYPFLIQHDSTGEERRFRLAGWQTPPAHPLGATRVYSVAVVVQDLEEATARYQRIFGLNPSEPFSGQEFGVDANYVSFSFSESRQRIFLIAPLSTTLEPEDAPAHLPMPGALAGYLQRLGESICYMTLEVADLTEARHYLDSHHVPYTYQAKPRPLLWIHSAHACGATIILYQQ</sequence>
<dbReference type="PANTHER" id="PTHR40265:SF1">
    <property type="entry name" value="GLYOXALASE-LIKE DOMAIN-CONTAINING PROTEIN"/>
    <property type="match status" value="1"/>
</dbReference>
<dbReference type="InterPro" id="IPR029068">
    <property type="entry name" value="Glyas_Bleomycin-R_OHBP_Dase"/>
</dbReference>
<dbReference type="AlphaFoldDB" id="A0A326UA08"/>
<organism evidence="2 3">
    <name type="scientific">Thermosporothrix hazakensis</name>
    <dbReference type="NCBI Taxonomy" id="644383"/>
    <lineage>
        <taxon>Bacteria</taxon>
        <taxon>Bacillati</taxon>
        <taxon>Chloroflexota</taxon>
        <taxon>Ktedonobacteria</taxon>
        <taxon>Ktedonobacterales</taxon>
        <taxon>Thermosporotrichaceae</taxon>
        <taxon>Thermosporothrix</taxon>
    </lineage>
</organism>
<dbReference type="InterPro" id="IPR025870">
    <property type="entry name" value="Glyoxalase-like_dom"/>
</dbReference>
<evidence type="ECO:0000259" key="1">
    <source>
        <dbReference type="PROSITE" id="PS51819"/>
    </source>
</evidence>
<evidence type="ECO:0000313" key="2">
    <source>
        <dbReference type="EMBL" id="PZW32880.1"/>
    </source>
</evidence>
<protein>
    <submittedName>
        <fullName evidence="2">Glyoxalase-like protein</fullName>
    </submittedName>
</protein>
<accession>A0A326UA08</accession>
<dbReference type="Pfam" id="PF13468">
    <property type="entry name" value="Glyoxalase_3"/>
    <property type="match status" value="1"/>
</dbReference>
<gene>
    <name evidence="2" type="ORF">EI42_01425</name>
</gene>
<dbReference type="Proteomes" id="UP000248806">
    <property type="component" value="Unassembled WGS sequence"/>
</dbReference>
<name>A0A326UA08_THEHA</name>
<dbReference type="InterPro" id="IPR037523">
    <property type="entry name" value="VOC_core"/>
</dbReference>
<comment type="caution">
    <text evidence="2">The sequence shown here is derived from an EMBL/GenBank/DDBJ whole genome shotgun (WGS) entry which is preliminary data.</text>
</comment>
<dbReference type="SUPFAM" id="SSF54593">
    <property type="entry name" value="Glyoxalase/Bleomycin resistance protein/Dihydroxybiphenyl dioxygenase"/>
    <property type="match status" value="1"/>
</dbReference>
<reference evidence="2 3" key="1">
    <citation type="submission" date="2018-06" db="EMBL/GenBank/DDBJ databases">
        <title>Genomic Encyclopedia of Archaeal and Bacterial Type Strains, Phase II (KMG-II): from individual species to whole genera.</title>
        <authorList>
            <person name="Goeker M."/>
        </authorList>
    </citation>
    <scope>NUCLEOTIDE SEQUENCE [LARGE SCALE GENOMIC DNA]</scope>
    <source>
        <strain evidence="2 3">ATCC BAA-1881</strain>
    </source>
</reference>